<dbReference type="RefSeq" id="XP_024944406.1">
    <property type="nucleotide sequence ID" value="XM_025088638.1"/>
</dbReference>
<dbReference type="GeneID" id="107271351"/>
<feature type="transmembrane region" description="Helical" evidence="7">
    <location>
        <begin position="180"/>
        <end position="202"/>
    </location>
</feature>
<evidence type="ECO:0000313" key="12">
    <source>
        <dbReference type="RefSeq" id="XP_024944406.1"/>
    </source>
</evidence>
<sequence>MDPYSLSVEGEASKNIEENEREAFKDAIVSSRSLNKGFVEPTRLAQSIPEILACMGVVSFHFAIGLSMAYSAILTPSLEAADSELVVSKTETSWIASIVVLSTPIGALIASMIMEPVGRLKVLQIGAIPCILGWILIAAATNVPMILVGRFLSGLATAMNTSPAIVYITEVAKPDLRGSLISIGPALASLGMVVVYVKGAFLTWRLTAWLNIIYVVVPVIFVQFLPESPTWLVSKGRTEEAKASVEWFYRLDTKSGKASAADAHFNSLMKENEIKRSEQRRSNRGNFSQKLRAFAKPTGWKPIFILFLFFFFQQFSGIYITLFYAVTWFQEVGAKFDEYLASILVGVTRFLCSMVNTWLLRRYKRRPLCIISALGMCICMSVSGYFTLQNKNGDTSGHLVPVVCLILYVCTSMIGMLTIPWTMTAELFPTEIRGIAHAISYSIANLLMFAAIQSYRSLKDFLGGSYQIQWFFAGISLAAVVFIWLLLPETHGKTLLQIEEYFQTNFLAVGAESKAKKRRAKRRAQQKTKTAVMEPLNPKNVQTA</sequence>
<keyword evidence="2 7" id="KW-0812">Transmembrane</keyword>
<evidence type="ECO:0000256" key="2">
    <source>
        <dbReference type="ARBA" id="ARBA00022692"/>
    </source>
</evidence>
<dbReference type="SUPFAM" id="SSF103473">
    <property type="entry name" value="MFS general substrate transporter"/>
    <property type="match status" value="1"/>
</dbReference>
<dbReference type="InterPro" id="IPR020846">
    <property type="entry name" value="MFS_dom"/>
</dbReference>
<dbReference type="Pfam" id="PF00083">
    <property type="entry name" value="Sugar_tr"/>
    <property type="match status" value="1"/>
</dbReference>
<dbReference type="PROSITE" id="PS50850">
    <property type="entry name" value="MFS"/>
    <property type="match status" value="1"/>
</dbReference>
<feature type="compositionally biased region" description="Basic residues" evidence="6">
    <location>
        <begin position="516"/>
        <end position="526"/>
    </location>
</feature>
<dbReference type="Gene3D" id="1.20.1250.20">
    <property type="entry name" value="MFS general substrate transporter like domains"/>
    <property type="match status" value="1"/>
</dbReference>
<keyword evidence="9" id="KW-1185">Reference proteome</keyword>
<gene>
    <name evidence="10 11 12" type="primary">LOC107271351</name>
</gene>
<feature type="transmembrane region" description="Helical" evidence="7">
    <location>
        <begin position="399"/>
        <end position="423"/>
    </location>
</feature>
<evidence type="ECO:0000256" key="1">
    <source>
        <dbReference type="ARBA" id="ARBA00004141"/>
    </source>
</evidence>
<feature type="transmembrane region" description="Helical" evidence="7">
    <location>
        <begin position="93"/>
        <end position="110"/>
    </location>
</feature>
<protein>
    <submittedName>
        <fullName evidence="10 11">Facilitated trehalose transporter Tret1-2 homolog isoform X1</fullName>
    </submittedName>
</protein>
<feature type="transmembrane region" description="Helical" evidence="7">
    <location>
        <begin position="208"/>
        <end position="225"/>
    </location>
</feature>
<keyword evidence="5" id="KW-0325">Glycoprotein</keyword>
<feature type="region of interest" description="Disordered" evidence="6">
    <location>
        <begin position="516"/>
        <end position="544"/>
    </location>
</feature>
<feature type="transmembrane region" description="Helical" evidence="7">
    <location>
        <begin position="467"/>
        <end position="487"/>
    </location>
</feature>
<evidence type="ECO:0000313" key="9">
    <source>
        <dbReference type="Proteomes" id="UP000694920"/>
    </source>
</evidence>
<dbReference type="PANTHER" id="PTHR48021">
    <property type="match status" value="1"/>
</dbReference>
<proteinExistence type="predicted"/>
<feature type="transmembrane region" description="Helical" evidence="7">
    <location>
        <begin position="435"/>
        <end position="455"/>
    </location>
</feature>
<dbReference type="InterPro" id="IPR050549">
    <property type="entry name" value="MFS_Trehalose_Transporter"/>
</dbReference>
<dbReference type="FunFam" id="1.20.1250.20:FF:000249">
    <property type="entry name" value="facilitated trehalose transporter Tret1"/>
    <property type="match status" value="1"/>
</dbReference>
<feature type="transmembrane region" description="Helical" evidence="7">
    <location>
        <begin position="122"/>
        <end position="141"/>
    </location>
</feature>
<comment type="subcellular location">
    <subcellularLocation>
        <location evidence="1">Membrane</location>
        <topology evidence="1">Multi-pass membrane protein</topology>
    </subcellularLocation>
</comment>
<keyword evidence="3 7" id="KW-1133">Transmembrane helix</keyword>
<evidence type="ECO:0000259" key="8">
    <source>
        <dbReference type="PROSITE" id="PS50850"/>
    </source>
</evidence>
<accession>A0AAJ7W4S9</accession>
<dbReference type="Proteomes" id="UP000694920">
    <property type="component" value="Unplaced"/>
</dbReference>
<evidence type="ECO:0000256" key="6">
    <source>
        <dbReference type="SAM" id="MobiDB-lite"/>
    </source>
</evidence>
<name>A0AAJ7W4S9_CEPCN</name>
<feature type="transmembrane region" description="Helical" evidence="7">
    <location>
        <begin position="147"/>
        <end position="168"/>
    </location>
</feature>
<keyword evidence="4 7" id="KW-0472">Membrane</keyword>
<organism evidence="9 12">
    <name type="scientific">Cephus cinctus</name>
    <name type="common">Wheat stem sawfly</name>
    <dbReference type="NCBI Taxonomy" id="211228"/>
    <lineage>
        <taxon>Eukaryota</taxon>
        <taxon>Metazoa</taxon>
        <taxon>Ecdysozoa</taxon>
        <taxon>Arthropoda</taxon>
        <taxon>Hexapoda</taxon>
        <taxon>Insecta</taxon>
        <taxon>Pterygota</taxon>
        <taxon>Neoptera</taxon>
        <taxon>Endopterygota</taxon>
        <taxon>Hymenoptera</taxon>
        <taxon>Cephoidea</taxon>
        <taxon>Cephidae</taxon>
        <taxon>Cephus</taxon>
    </lineage>
</organism>
<evidence type="ECO:0000256" key="4">
    <source>
        <dbReference type="ARBA" id="ARBA00023136"/>
    </source>
</evidence>
<dbReference type="PANTHER" id="PTHR48021:SF24">
    <property type="entry name" value="MAJOR FACILITATOR SUPERFAMILY (MFS) PROFILE DOMAIN-CONTAINING PROTEIN"/>
    <property type="match status" value="1"/>
</dbReference>
<dbReference type="RefSeq" id="XP_015602746.1">
    <property type="nucleotide sequence ID" value="XM_015747260.2"/>
</dbReference>
<dbReference type="InterPro" id="IPR005828">
    <property type="entry name" value="MFS_sugar_transport-like"/>
</dbReference>
<dbReference type="GO" id="GO:0022857">
    <property type="term" value="F:transmembrane transporter activity"/>
    <property type="evidence" value="ECO:0007669"/>
    <property type="project" value="InterPro"/>
</dbReference>
<evidence type="ECO:0000256" key="5">
    <source>
        <dbReference type="ARBA" id="ARBA00023180"/>
    </source>
</evidence>
<feature type="transmembrane region" description="Helical" evidence="7">
    <location>
        <begin position="303"/>
        <end position="327"/>
    </location>
</feature>
<dbReference type="AlphaFoldDB" id="A0AAJ7W4S9"/>
<evidence type="ECO:0000313" key="11">
    <source>
        <dbReference type="RefSeq" id="XP_024944405.1"/>
    </source>
</evidence>
<dbReference type="GO" id="GO:0016020">
    <property type="term" value="C:membrane"/>
    <property type="evidence" value="ECO:0007669"/>
    <property type="project" value="UniProtKB-SubCell"/>
</dbReference>
<dbReference type="RefSeq" id="XP_024944405.1">
    <property type="nucleotide sequence ID" value="XM_025088637.1"/>
</dbReference>
<dbReference type="PRINTS" id="PR00171">
    <property type="entry name" value="SUGRTRNSPORT"/>
</dbReference>
<evidence type="ECO:0000256" key="3">
    <source>
        <dbReference type="ARBA" id="ARBA00022989"/>
    </source>
</evidence>
<evidence type="ECO:0000256" key="7">
    <source>
        <dbReference type="SAM" id="Phobius"/>
    </source>
</evidence>
<feature type="transmembrane region" description="Helical" evidence="7">
    <location>
        <begin position="367"/>
        <end position="387"/>
    </location>
</feature>
<dbReference type="InterPro" id="IPR003663">
    <property type="entry name" value="Sugar/inositol_transpt"/>
</dbReference>
<evidence type="ECO:0000313" key="10">
    <source>
        <dbReference type="RefSeq" id="XP_015602746.1"/>
    </source>
</evidence>
<dbReference type="KEGG" id="ccin:107271351"/>
<feature type="transmembrane region" description="Helical" evidence="7">
    <location>
        <begin position="339"/>
        <end position="360"/>
    </location>
</feature>
<reference evidence="10 11" key="1">
    <citation type="submission" date="2025-04" db="UniProtKB">
        <authorList>
            <consortium name="RefSeq"/>
        </authorList>
    </citation>
    <scope>IDENTIFICATION</scope>
</reference>
<dbReference type="InterPro" id="IPR036259">
    <property type="entry name" value="MFS_trans_sf"/>
</dbReference>
<feature type="transmembrane region" description="Helical" evidence="7">
    <location>
        <begin position="51"/>
        <end position="73"/>
    </location>
</feature>
<feature type="domain" description="Major facilitator superfamily (MFS) profile" evidence="8">
    <location>
        <begin position="51"/>
        <end position="491"/>
    </location>
</feature>